<sequence>MTYPISEIEGLPAFAANKLKAQGIRTTDALLEAASTVKGRKALSAKTGISEQLLLEWANVSDYMRIPGMGRAKVGLVRAAGVTTVRELAYRNPARLAQSMREANEKKKLVRILPSEKSVCDIIAKAKKLPPKITY</sequence>
<accession>A0AAI8QE47</accession>
<dbReference type="Proteomes" id="UP000007886">
    <property type="component" value="Chromosome"/>
</dbReference>
<keyword evidence="3" id="KW-1185">Reference proteome</keyword>
<evidence type="ECO:0000259" key="1">
    <source>
        <dbReference type="Pfam" id="PF14229"/>
    </source>
</evidence>
<dbReference type="InterPro" id="IPR025567">
    <property type="entry name" value="DUF4332"/>
</dbReference>
<proteinExistence type="predicted"/>
<dbReference type="Gene3D" id="1.10.150.20">
    <property type="entry name" value="5' to 3' exonuclease, C-terminal subdomain"/>
    <property type="match status" value="1"/>
</dbReference>
<dbReference type="EMBL" id="AP012279">
    <property type="protein sequence ID" value="BAL78131.1"/>
    <property type="molecule type" value="Genomic_DNA"/>
</dbReference>
<protein>
    <recommendedName>
        <fullName evidence="1">DUF4332 domain-containing protein</fullName>
    </recommendedName>
</protein>
<evidence type="ECO:0000313" key="3">
    <source>
        <dbReference type="Proteomes" id="UP000007886"/>
    </source>
</evidence>
<dbReference type="RefSeq" id="WP_015687408.1">
    <property type="nucleotide sequence ID" value="NC_017082.1"/>
</dbReference>
<evidence type="ECO:0000313" key="2">
    <source>
        <dbReference type="EMBL" id="BAL78131.1"/>
    </source>
</evidence>
<name>A0AAI8QE47_9BRAD</name>
<reference evidence="2 3" key="1">
    <citation type="journal article" date="2012" name="Microbes Environ.">
        <title>Complete genome sequence of Bradyrhizobium sp. S23321: insights into symbiosis evolution in soil oligotrophs.</title>
        <authorList>
            <person name="Okubo T."/>
            <person name="Tsukui T."/>
            <person name="Maita H."/>
            <person name="Okamoto S."/>
            <person name="Oshima K."/>
            <person name="Fujisawa T."/>
            <person name="Saito A."/>
            <person name="Futamata H."/>
            <person name="Hattori R."/>
            <person name="Shimomura Y."/>
            <person name="Haruta S."/>
            <person name="Morimoto S."/>
            <person name="Wang Y."/>
            <person name="Sakai Y."/>
            <person name="Hattori M."/>
            <person name="Aizawa S."/>
            <person name="Nagashima K.V.P."/>
            <person name="Masuda S."/>
            <person name="Hattori T."/>
            <person name="Yamashita A."/>
            <person name="Bao Z."/>
            <person name="Hayatsu M."/>
            <person name="Kajiya-Kanegae H."/>
            <person name="Yoshinaga I."/>
            <person name="Sakamoto K."/>
            <person name="Toyota K."/>
            <person name="Nakao M."/>
            <person name="Kohara M."/>
            <person name="Anda M."/>
            <person name="Niwa R."/>
            <person name="Jung-Hwan P."/>
            <person name="Sameshima-Saito R."/>
            <person name="Tokuda S."/>
            <person name="Yamamoto S."/>
            <person name="Yamamoto S."/>
            <person name="Yokoyama T."/>
            <person name="Akutsu T."/>
            <person name="Nakamura Y."/>
            <person name="Nakahira-Yanaka Y."/>
            <person name="Takada Hoshino Y."/>
            <person name="Hirakawa H."/>
            <person name="Mitsui H."/>
            <person name="Terasawa K."/>
            <person name="Itakura M."/>
            <person name="Sato S."/>
            <person name="Ikeda-Ohtsubo W."/>
            <person name="Sakakura N."/>
            <person name="Kaminuma E."/>
            <person name="Minamisawa K."/>
        </authorList>
    </citation>
    <scope>NUCLEOTIDE SEQUENCE [LARGE SCALE GENOMIC DNA]</scope>
    <source>
        <strain evidence="2 3">S23321</strain>
    </source>
</reference>
<feature type="domain" description="DUF4332" evidence="1">
    <location>
        <begin position="13"/>
        <end position="129"/>
    </location>
</feature>
<dbReference type="AlphaFoldDB" id="A0AAI8QE47"/>
<dbReference type="Pfam" id="PF14229">
    <property type="entry name" value="DUF4332"/>
    <property type="match status" value="1"/>
</dbReference>
<dbReference type="KEGG" id="brs:S23_49370"/>
<organism evidence="2 3">
    <name type="scientific">Bradyrhizobium cosmicum</name>
    <dbReference type="NCBI Taxonomy" id="1404864"/>
    <lineage>
        <taxon>Bacteria</taxon>
        <taxon>Pseudomonadati</taxon>
        <taxon>Pseudomonadota</taxon>
        <taxon>Alphaproteobacteria</taxon>
        <taxon>Hyphomicrobiales</taxon>
        <taxon>Nitrobacteraceae</taxon>
        <taxon>Bradyrhizobium</taxon>
    </lineage>
</organism>
<gene>
    <name evidence="2" type="ORF">S23_49370</name>
</gene>